<evidence type="ECO:0008006" key="8">
    <source>
        <dbReference type="Google" id="ProtNLM"/>
    </source>
</evidence>
<name>S4RKU4_PETMA</name>
<dbReference type="GO" id="GO:0022857">
    <property type="term" value="F:transmembrane transporter activity"/>
    <property type="evidence" value="ECO:0007669"/>
    <property type="project" value="TreeGrafter"/>
</dbReference>
<dbReference type="AlphaFoldDB" id="S4RKU4"/>
<reference evidence="7" key="2">
    <citation type="submission" date="2025-09" db="UniProtKB">
        <authorList>
            <consortium name="Ensembl"/>
        </authorList>
    </citation>
    <scope>IDENTIFICATION</scope>
</reference>
<evidence type="ECO:0000256" key="6">
    <source>
        <dbReference type="SAM" id="Phobius"/>
    </source>
</evidence>
<evidence type="ECO:0000256" key="4">
    <source>
        <dbReference type="ARBA" id="ARBA00023136"/>
    </source>
</evidence>
<dbReference type="GeneTree" id="ENSGT00940000157407"/>
<dbReference type="PANTHER" id="PTHR45951:SF3">
    <property type="entry name" value="PROTEIN DISPATCHED"/>
    <property type="match status" value="1"/>
</dbReference>
<keyword evidence="4 6" id="KW-0472">Membrane</keyword>
<evidence type="ECO:0000256" key="2">
    <source>
        <dbReference type="ARBA" id="ARBA00022692"/>
    </source>
</evidence>
<accession>S4RKU4</accession>
<keyword evidence="5" id="KW-0325">Glycoprotein</keyword>
<protein>
    <recommendedName>
        <fullName evidence="8">Dispatched RND transporter family member 1</fullName>
    </recommendedName>
</protein>
<evidence type="ECO:0000256" key="5">
    <source>
        <dbReference type="ARBA" id="ARBA00023180"/>
    </source>
</evidence>
<dbReference type="GO" id="GO:0016020">
    <property type="term" value="C:membrane"/>
    <property type="evidence" value="ECO:0007669"/>
    <property type="project" value="UniProtKB-SubCell"/>
</dbReference>
<comment type="subcellular location">
    <subcellularLocation>
        <location evidence="1">Membrane</location>
        <topology evidence="1">Multi-pass membrane protein</topology>
    </subcellularLocation>
</comment>
<feature type="transmembrane region" description="Helical" evidence="6">
    <location>
        <begin position="22"/>
        <end position="44"/>
    </location>
</feature>
<evidence type="ECO:0000256" key="1">
    <source>
        <dbReference type="ARBA" id="ARBA00004141"/>
    </source>
</evidence>
<keyword evidence="2 6" id="KW-0812">Transmembrane</keyword>
<dbReference type="GO" id="GO:0007224">
    <property type="term" value="P:smoothened signaling pathway"/>
    <property type="evidence" value="ECO:0007669"/>
    <property type="project" value="TreeGrafter"/>
</dbReference>
<dbReference type="Ensembl" id="ENSPMAT00000005854.1">
    <property type="protein sequence ID" value="ENSPMAP00000005827.1"/>
    <property type="gene ID" value="ENSPMAG00000005302.1"/>
</dbReference>
<organism evidence="7">
    <name type="scientific">Petromyzon marinus</name>
    <name type="common">Sea lamprey</name>
    <dbReference type="NCBI Taxonomy" id="7757"/>
    <lineage>
        <taxon>Eukaryota</taxon>
        <taxon>Metazoa</taxon>
        <taxon>Chordata</taxon>
        <taxon>Craniata</taxon>
        <taxon>Vertebrata</taxon>
        <taxon>Cyclostomata</taxon>
        <taxon>Hyperoartia</taxon>
        <taxon>Petromyzontiformes</taxon>
        <taxon>Petromyzontidae</taxon>
        <taxon>Petromyzon</taxon>
    </lineage>
</organism>
<dbReference type="HOGENOM" id="CLU_1911509_0_0_1"/>
<dbReference type="InterPro" id="IPR052081">
    <property type="entry name" value="Dispatched_Hh_regulator"/>
</dbReference>
<keyword evidence="3 6" id="KW-1133">Transmembrane helix</keyword>
<reference evidence="7" key="1">
    <citation type="submission" date="2025-08" db="UniProtKB">
        <authorList>
            <consortium name="Ensembl"/>
        </authorList>
    </citation>
    <scope>IDENTIFICATION</scope>
</reference>
<evidence type="ECO:0000256" key="3">
    <source>
        <dbReference type="ARBA" id="ARBA00022989"/>
    </source>
</evidence>
<dbReference type="STRING" id="7757.ENSPMAP00000005827"/>
<evidence type="ECO:0000313" key="7">
    <source>
        <dbReference type="Ensembl" id="ENSPMAP00000005827.1"/>
    </source>
</evidence>
<proteinExistence type="predicted"/>
<sequence>ANADPPAPSLCVRSYSELIADWPIVVLAMCTLLIVVCALVGVLVPELPDFSDPLLGFEPRGTEISQRLVTWNNMLKNTGYMATLANYPFKYAEQVSRSQGQLDKPWNDDYGRDRRAAEWDFHTDAFFCDPPGE</sequence>
<dbReference type="PANTHER" id="PTHR45951">
    <property type="entry name" value="PROTEIN DISPATCHED-RELATED"/>
    <property type="match status" value="1"/>
</dbReference>